<dbReference type="Pfam" id="PF03473">
    <property type="entry name" value="MOSC"/>
    <property type="match status" value="1"/>
</dbReference>
<dbReference type="PROSITE" id="PS51340">
    <property type="entry name" value="MOSC"/>
    <property type="match status" value="1"/>
</dbReference>
<evidence type="ECO:0000313" key="2">
    <source>
        <dbReference type="EMBL" id="WOJ96955.1"/>
    </source>
</evidence>
<feature type="domain" description="MOSC" evidence="1">
    <location>
        <begin position="34"/>
        <end position="163"/>
    </location>
</feature>
<name>A0ABZ0ICW6_9GAMM</name>
<accession>A0ABZ0ICW6</accession>
<dbReference type="PANTHER" id="PTHR36930:SF1">
    <property type="entry name" value="MOSC DOMAIN-CONTAINING PROTEIN"/>
    <property type="match status" value="1"/>
</dbReference>
<dbReference type="Gene3D" id="2.40.33.20">
    <property type="entry name" value="PK beta-barrel domain-like"/>
    <property type="match status" value="1"/>
</dbReference>
<dbReference type="InterPro" id="IPR052716">
    <property type="entry name" value="MOSC_domain"/>
</dbReference>
<sequence length="176" mass="19136">MTKRTNPLDRFAKHLKPGKLEWIGLRSARKAPLTEVKSVQAIASRGLDGDHRVDKTPGSGRQVTLISREFIEQTEHFLGTDAIDPATLRRNLVVSGINLHALRHQRFAIGDAIFEASALCHPCSRMEMALGKGGVAAMLGHGGLCCKILKGGVITLGDEVRVEVPATTQDMFSEQD</sequence>
<evidence type="ECO:0000313" key="3">
    <source>
        <dbReference type="Proteomes" id="UP001626549"/>
    </source>
</evidence>
<keyword evidence="3" id="KW-1185">Reference proteome</keyword>
<dbReference type="PANTHER" id="PTHR36930">
    <property type="entry name" value="METAL-SULFUR CLUSTER BIOSYNTHESIS PROTEINS YUAD-RELATED"/>
    <property type="match status" value="1"/>
</dbReference>
<evidence type="ECO:0000259" key="1">
    <source>
        <dbReference type="PROSITE" id="PS51340"/>
    </source>
</evidence>
<dbReference type="SUPFAM" id="SSF50800">
    <property type="entry name" value="PK beta-barrel domain-like"/>
    <property type="match status" value="1"/>
</dbReference>
<dbReference type="EMBL" id="CP136865">
    <property type="protein sequence ID" value="WOJ96955.1"/>
    <property type="molecule type" value="Genomic_DNA"/>
</dbReference>
<protein>
    <submittedName>
        <fullName evidence="2">MOSC domain-containing protein</fullName>
    </submittedName>
</protein>
<organism evidence="2 3">
    <name type="scientific">Congregibacter brevis</name>
    <dbReference type="NCBI Taxonomy" id="3081201"/>
    <lineage>
        <taxon>Bacteria</taxon>
        <taxon>Pseudomonadati</taxon>
        <taxon>Pseudomonadota</taxon>
        <taxon>Gammaproteobacteria</taxon>
        <taxon>Cellvibrionales</taxon>
        <taxon>Halieaceae</taxon>
        <taxon>Congregibacter</taxon>
    </lineage>
</organism>
<gene>
    <name evidence="2" type="ORF">R0137_17190</name>
</gene>
<proteinExistence type="predicted"/>
<dbReference type="InterPro" id="IPR005302">
    <property type="entry name" value="MoCF_Sase_C"/>
</dbReference>
<reference evidence="2 3" key="1">
    <citation type="submission" date="2023-10" db="EMBL/GenBank/DDBJ databases">
        <title>Two novel species belonging to the OM43/NOR5 clade.</title>
        <authorList>
            <person name="Park M."/>
        </authorList>
    </citation>
    <scope>NUCLEOTIDE SEQUENCE [LARGE SCALE GENOMIC DNA]</scope>
    <source>
        <strain evidence="2 3">IMCC45268</strain>
    </source>
</reference>
<dbReference type="InterPro" id="IPR011037">
    <property type="entry name" value="Pyrv_Knase-like_insert_dom_sf"/>
</dbReference>
<dbReference type="Proteomes" id="UP001626549">
    <property type="component" value="Chromosome"/>
</dbReference>
<dbReference type="RefSeq" id="WP_407327641.1">
    <property type="nucleotide sequence ID" value="NZ_CP136865.1"/>
</dbReference>